<dbReference type="Pfam" id="PF03134">
    <property type="entry name" value="TB2_DP1_HVA22"/>
    <property type="match status" value="1"/>
</dbReference>
<protein>
    <recommendedName>
        <fullName evidence="9">Receptor expression-enhancing protein</fullName>
    </recommendedName>
</protein>
<dbReference type="InterPro" id="IPR004345">
    <property type="entry name" value="TB2_DP1_HVA22"/>
</dbReference>
<dbReference type="PANTHER" id="PTHR12300">
    <property type="entry name" value="HVA22-LIKE PROTEINS"/>
    <property type="match status" value="1"/>
</dbReference>
<name>A0A7S3HCF1_9STRA</name>
<reference evidence="8" key="1">
    <citation type="submission" date="2021-01" db="EMBL/GenBank/DDBJ databases">
        <authorList>
            <person name="Corre E."/>
            <person name="Pelletier E."/>
            <person name="Niang G."/>
            <person name="Scheremetjew M."/>
            <person name="Finn R."/>
            <person name="Kale V."/>
            <person name="Holt S."/>
            <person name="Cochrane G."/>
            <person name="Meng A."/>
            <person name="Brown T."/>
            <person name="Cohen L."/>
        </authorList>
    </citation>
    <scope>NUCLEOTIDE SEQUENCE</scope>
    <source>
        <strain evidence="8">CCAP 955/1</strain>
    </source>
</reference>
<evidence type="ECO:0000256" key="6">
    <source>
        <dbReference type="RuleBase" id="RU362006"/>
    </source>
</evidence>
<evidence type="ECO:0000256" key="4">
    <source>
        <dbReference type="ARBA" id="ARBA00022989"/>
    </source>
</evidence>
<keyword evidence="5 7" id="KW-0472">Membrane</keyword>
<dbReference type="PANTHER" id="PTHR12300:SF161">
    <property type="entry name" value="RECEPTOR EXPRESSION-ENHANCING PROTEIN"/>
    <property type="match status" value="1"/>
</dbReference>
<dbReference type="AlphaFoldDB" id="A0A7S3HCF1"/>
<comment type="subcellular location">
    <subcellularLocation>
        <location evidence="1 6">Membrane</location>
        <topology evidence="1 6">Multi-pass membrane protein</topology>
    </subcellularLocation>
</comment>
<comment type="similarity">
    <text evidence="2 6">Belongs to the DP1 family.</text>
</comment>
<keyword evidence="3 7" id="KW-0812">Transmembrane</keyword>
<evidence type="ECO:0000256" key="1">
    <source>
        <dbReference type="ARBA" id="ARBA00004141"/>
    </source>
</evidence>
<gene>
    <name evidence="8" type="ORF">SELO1098_LOCUS20006</name>
</gene>
<sequence>MAPNKTIETMKEKVNGVLSKYPVIDEPLQKVSENLKIDKAFIVIAIAVAVPIILYHLYTGGSLVIDLIGFLYPVYASIKAIESPADGDDTLWLTYWLVFSFFKIIEGPADFLLHYIPFYQPIKAAFLVWCYYPKTQGAKVIYASVVKPYLVPHLGLKAAAKKED</sequence>
<proteinExistence type="inferred from homology"/>
<accession>A0A7S3HCF1</accession>
<feature type="transmembrane region" description="Helical" evidence="7">
    <location>
        <begin position="40"/>
        <end position="58"/>
    </location>
</feature>
<dbReference type="EMBL" id="HBIC01039006">
    <property type="protein sequence ID" value="CAE0291161.1"/>
    <property type="molecule type" value="Transcribed_RNA"/>
</dbReference>
<evidence type="ECO:0000313" key="8">
    <source>
        <dbReference type="EMBL" id="CAE0291161.1"/>
    </source>
</evidence>
<evidence type="ECO:0000256" key="3">
    <source>
        <dbReference type="ARBA" id="ARBA00022692"/>
    </source>
</evidence>
<evidence type="ECO:0000256" key="7">
    <source>
        <dbReference type="SAM" id="Phobius"/>
    </source>
</evidence>
<dbReference type="GO" id="GO:0016020">
    <property type="term" value="C:membrane"/>
    <property type="evidence" value="ECO:0007669"/>
    <property type="project" value="UniProtKB-SubCell"/>
</dbReference>
<evidence type="ECO:0008006" key="9">
    <source>
        <dbReference type="Google" id="ProtNLM"/>
    </source>
</evidence>
<organism evidence="8">
    <name type="scientific">Spumella elongata</name>
    <dbReference type="NCBI Taxonomy" id="89044"/>
    <lineage>
        <taxon>Eukaryota</taxon>
        <taxon>Sar</taxon>
        <taxon>Stramenopiles</taxon>
        <taxon>Ochrophyta</taxon>
        <taxon>Chrysophyceae</taxon>
        <taxon>Chromulinales</taxon>
        <taxon>Chromulinaceae</taxon>
        <taxon>Spumella</taxon>
    </lineage>
</organism>
<keyword evidence="4 7" id="KW-1133">Transmembrane helix</keyword>
<evidence type="ECO:0000256" key="5">
    <source>
        <dbReference type="ARBA" id="ARBA00023136"/>
    </source>
</evidence>
<evidence type="ECO:0000256" key="2">
    <source>
        <dbReference type="ARBA" id="ARBA00008573"/>
    </source>
</evidence>